<gene>
    <name evidence="9" type="ORF">KUF71_018987</name>
</gene>
<dbReference type="GO" id="GO:1990904">
    <property type="term" value="C:ribonucleoprotein complex"/>
    <property type="evidence" value="ECO:0007669"/>
    <property type="project" value="UniProtKB-KW"/>
</dbReference>
<comment type="subcellular location">
    <subcellularLocation>
        <location evidence="1">Mitochondrion</location>
    </subcellularLocation>
</comment>
<evidence type="ECO:0000256" key="6">
    <source>
        <dbReference type="ARBA" id="ARBA00069051"/>
    </source>
</evidence>
<protein>
    <recommendedName>
        <fullName evidence="6">Large ribosomal subunit protein uL18m</fullName>
    </recommendedName>
    <alternativeName>
        <fullName evidence="7">39S ribosomal protein L18, mitochondrial</fullName>
    </alternativeName>
</protein>
<dbReference type="CDD" id="cd00432">
    <property type="entry name" value="Ribosomal_L18_L5e"/>
    <property type="match status" value="1"/>
</dbReference>
<name>A0AAE1GTR1_9NEOP</name>
<dbReference type="SUPFAM" id="SSF53137">
    <property type="entry name" value="Translational machinery components"/>
    <property type="match status" value="1"/>
</dbReference>
<dbReference type="EMBL" id="JAHWGI010000069">
    <property type="protein sequence ID" value="KAK3908638.1"/>
    <property type="molecule type" value="Genomic_DNA"/>
</dbReference>
<evidence type="ECO:0000256" key="2">
    <source>
        <dbReference type="ARBA" id="ARBA00007116"/>
    </source>
</evidence>
<dbReference type="AlphaFoldDB" id="A0AAE1GTR1"/>
<dbReference type="PANTHER" id="PTHR12899:SF3">
    <property type="entry name" value="LARGE RIBOSOMAL SUBUNIT PROTEIN UL18M"/>
    <property type="match status" value="1"/>
</dbReference>
<keyword evidence="4" id="KW-0496">Mitochondrion</keyword>
<feature type="region of interest" description="Disordered" evidence="8">
    <location>
        <begin position="17"/>
        <end position="40"/>
    </location>
</feature>
<reference evidence="9" key="2">
    <citation type="journal article" date="2023" name="BMC Genomics">
        <title>Pest status, molecular evolution, and epigenetic factors derived from the genome assembly of Frankliniella fusca, a thysanopteran phytovirus vector.</title>
        <authorList>
            <person name="Catto M.A."/>
            <person name="Labadie P.E."/>
            <person name="Jacobson A.L."/>
            <person name="Kennedy G.G."/>
            <person name="Srinivasan R."/>
            <person name="Hunt B.G."/>
        </authorList>
    </citation>
    <scope>NUCLEOTIDE SEQUENCE</scope>
    <source>
        <strain evidence="9">PL_HMW_Pooled</strain>
    </source>
</reference>
<dbReference type="GO" id="GO:0008097">
    <property type="term" value="F:5S rRNA binding"/>
    <property type="evidence" value="ECO:0007669"/>
    <property type="project" value="TreeGrafter"/>
</dbReference>
<dbReference type="GO" id="GO:0005840">
    <property type="term" value="C:ribosome"/>
    <property type="evidence" value="ECO:0007669"/>
    <property type="project" value="UniProtKB-KW"/>
</dbReference>
<organism evidence="9 10">
    <name type="scientific">Frankliniella fusca</name>
    <dbReference type="NCBI Taxonomy" id="407009"/>
    <lineage>
        <taxon>Eukaryota</taxon>
        <taxon>Metazoa</taxon>
        <taxon>Ecdysozoa</taxon>
        <taxon>Arthropoda</taxon>
        <taxon>Hexapoda</taxon>
        <taxon>Insecta</taxon>
        <taxon>Pterygota</taxon>
        <taxon>Neoptera</taxon>
        <taxon>Paraneoptera</taxon>
        <taxon>Thysanoptera</taxon>
        <taxon>Terebrantia</taxon>
        <taxon>Thripoidea</taxon>
        <taxon>Thripidae</taxon>
        <taxon>Frankliniella</taxon>
    </lineage>
</organism>
<dbReference type="Gene3D" id="3.30.420.80">
    <property type="entry name" value="Ribosomal protein S11"/>
    <property type="match status" value="1"/>
</dbReference>
<dbReference type="InterPro" id="IPR005484">
    <property type="entry name" value="Ribosomal_uL18_bac/plant/anim"/>
</dbReference>
<dbReference type="PANTHER" id="PTHR12899">
    <property type="entry name" value="39S RIBOSOMAL PROTEIN L18, MITOCHONDRIAL"/>
    <property type="match status" value="1"/>
</dbReference>
<evidence type="ECO:0000256" key="5">
    <source>
        <dbReference type="ARBA" id="ARBA00023274"/>
    </source>
</evidence>
<evidence type="ECO:0000313" key="10">
    <source>
        <dbReference type="Proteomes" id="UP001219518"/>
    </source>
</evidence>
<evidence type="ECO:0000256" key="7">
    <source>
        <dbReference type="ARBA" id="ARBA00082661"/>
    </source>
</evidence>
<feature type="compositionally biased region" description="Low complexity" evidence="8">
    <location>
        <begin position="20"/>
        <end position="37"/>
    </location>
</feature>
<keyword evidence="5" id="KW-0687">Ribonucleoprotein</keyword>
<dbReference type="InterPro" id="IPR036967">
    <property type="entry name" value="Ribosomal_uS11_sf"/>
</dbReference>
<dbReference type="GO" id="GO:0005743">
    <property type="term" value="C:mitochondrial inner membrane"/>
    <property type="evidence" value="ECO:0007669"/>
    <property type="project" value="UniProtKB-ARBA"/>
</dbReference>
<dbReference type="GO" id="GO:0006412">
    <property type="term" value="P:translation"/>
    <property type="evidence" value="ECO:0007669"/>
    <property type="project" value="InterPro"/>
</dbReference>
<comment type="caution">
    <text evidence="9">The sequence shown here is derived from an EMBL/GenBank/DDBJ whole genome shotgun (WGS) entry which is preliminary data.</text>
</comment>
<dbReference type="FunFam" id="3.30.420.80:FF:000005">
    <property type="entry name" value="39S ribosomal protein L18, mitochondrial"/>
    <property type="match status" value="1"/>
</dbReference>
<evidence type="ECO:0000256" key="4">
    <source>
        <dbReference type="ARBA" id="ARBA00023128"/>
    </source>
</evidence>
<dbReference type="Proteomes" id="UP001219518">
    <property type="component" value="Unassembled WGS sequence"/>
</dbReference>
<evidence type="ECO:0000313" key="9">
    <source>
        <dbReference type="EMBL" id="KAK3908638.1"/>
    </source>
</evidence>
<dbReference type="InterPro" id="IPR057268">
    <property type="entry name" value="Ribosomal_L18"/>
</dbReference>
<evidence type="ECO:0000256" key="1">
    <source>
        <dbReference type="ARBA" id="ARBA00004173"/>
    </source>
</evidence>
<comment type="similarity">
    <text evidence="2">Belongs to the universal ribosomal protein uL18 family.</text>
</comment>
<reference evidence="9" key="1">
    <citation type="submission" date="2021-07" db="EMBL/GenBank/DDBJ databases">
        <authorList>
            <person name="Catto M.A."/>
            <person name="Jacobson A."/>
            <person name="Kennedy G."/>
            <person name="Labadie P."/>
            <person name="Hunt B.G."/>
            <person name="Srinivasan R."/>
        </authorList>
    </citation>
    <scope>NUCLEOTIDE SEQUENCE</scope>
    <source>
        <strain evidence="9">PL_HMW_Pooled</strain>
        <tissue evidence="9">Head</tissue>
    </source>
</reference>
<evidence type="ECO:0000256" key="8">
    <source>
        <dbReference type="SAM" id="MobiDB-lite"/>
    </source>
</evidence>
<sequence length="194" mass="21861">MTSLQISLRALQRHSQNVLSLHSRPNSSASSPSTVKSNNNSLIRPVFHNRNPRNLELMTIAQKPEGYHLERFKVSYWHKLIVSVNQSKLTADIVHNNGSTVISASTGEFGIRKFLYRPTDVCAYKTIGKVIAQRCLESGINSVFCDIVFEEGTKLSFLMEEAKKTGLSMEEAPVYSKPFRHTRGVPTKPWDIVQ</sequence>
<accession>A0AAE1GTR1</accession>
<keyword evidence="10" id="KW-1185">Reference proteome</keyword>
<keyword evidence="3 9" id="KW-0689">Ribosomal protein</keyword>
<dbReference type="GO" id="GO:0003735">
    <property type="term" value="F:structural constituent of ribosome"/>
    <property type="evidence" value="ECO:0007669"/>
    <property type="project" value="InterPro"/>
</dbReference>
<proteinExistence type="inferred from homology"/>
<evidence type="ECO:0000256" key="3">
    <source>
        <dbReference type="ARBA" id="ARBA00022980"/>
    </source>
</evidence>